<evidence type="ECO:0000313" key="3">
    <source>
        <dbReference type="Proteomes" id="UP001501624"/>
    </source>
</evidence>
<organism evidence="2 3">
    <name type="scientific">Amycolatopsis tucumanensis</name>
    <dbReference type="NCBI Taxonomy" id="401106"/>
    <lineage>
        <taxon>Bacteria</taxon>
        <taxon>Bacillati</taxon>
        <taxon>Actinomycetota</taxon>
        <taxon>Actinomycetes</taxon>
        <taxon>Pseudonocardiales</taxon>
        <taxon>Pseudonocardiaceae</taxon>
        <taxon>Amycolatopsis</taxon>
    </lineage>
</organism>
<feature type="region of interest" description="Disordered" evidence="1">
    <location>
        <begin position="1"/>
        <end position="78"/>
    </location>
</feature>
<feature type="compositionally biased region" description="Basic and acidic residues" evidence="1">
    <location>
        <begin position="49"/>
        <end position="63"/>
    </location>
</feature>
<dbReference type="EMBL" id="BAABCM010000014">
    <property type="protein sequence ID" value="GAA3843939.1"/>
    <property type="molecule type" value="Genomic_DNA"/>
</dbReference>
<evidence type="ECO:0000256" key="1">
    <source>
        <dbReference type="SAM" id="MobiDB-lite"/>
    </source>
</evidence>
<gene>
    <name evidence="2" type="ORF">GCM10022380_72760</name>
</gene>
<keyword evidence="3" id="KW-1185">Reference proteome</keyword>
<dbReference type="RefSeq" id="WP_345075060.1">
    <property type="nucleotide sequence ID" value="NZ_BAABCM010000014.1"/>
</dbReference>
<protein>
    <submittedName>
        <fullName evidence="2">Uncharacterized protein</fullName>
    </submittedName>
</protein>
<evidence type="ECO:0000313" key="2">
    <source>
        <dbReference type="EMBL" id="GAA3843939.1"/>
    </source>
</evidence>
<reference evidence="3" key="1">
    <citation type="journal article" date="2019" name="Int. J. Syst. Evol. Microbiol.">
        <title>The Global Catalogue of Microorganisms (GCM) 10K type strain sequencing project: providing services to taxonomists for standard genome sequencing and annotation.</title>
        <authorList>
            <consortium name="The Broad Institute Genomics Platform"/>
            <consortium name="The Broad Institute Genome Sequencing Center for Infectious Disease"/>
            <person name="Wu L."/>
            <person name="Ma J."/>
        </authorList>
    </citation>
    <scope>NUCLEOTIDE SEQUENCE [LARGE SCALE GENOMIC DNA]</scope>
    <source>
        <strain evidence="3">JCM 17017</strain>
    </source>
</reference>
<dbReference type="Proteomes" id="UP001501624">
    <property type="component" value="Unassembled WGS sequence"/>
</dbReference>
<comment type="caution">
    <text evidence="2">The sequence shown here is derived from an EMBL/GenBank/DDBJ whole genome shotgun (WGS) entry which is preliminary data.</text>
</comment>
<name>A0ABP7JFJ6_9PSEU</name>
<proteinExistence type="predicted"/>
<sequence length="78" mass="8152">MPTALGDAQRATPQPCGVRERGGTVTCAEPPSTPTALGDAQRAAPQSRGVRDGLNHPDAHGDPRQPSPEAISSLVREW</sequence>
<accession>A0ABP7JFJ6</accession>